<feature type="chain" id="PRO_5002812905" evidence="5">
    <location>
        <begin position="22"/>
        <end position="137"/>
    </location>
</feature>
<reference evidence="6 7" key="1">
    <citation type="journal article" date="2007" name="Nature">
        <title>Evolution of genes and genomes on the Drosophila phylogeny.</title>
        <authorList>
            <consortium name="Drosophila 12 Genomes Consortium"/>
            <person name="Clark A.G."/>
            <person name="Eisen M.B."/>
            <person name="Smith D.R."/>
            <person name="Bergman C.M."/>
            <person name="Oliver B."/>
            <person name="Markow T.A."/>
            <person name="Kaufman T.C."/>
            <person name="Kellis M."/>
            <person name="Gelbart W."/>
            <person name="Iyer V.N."/>
            <person name="Pollard D.A."/>
            <person name="Sackton T.B."/>
            <person name="Larracuente A.M."/>
            <person name="Singh N.D."/>
            <person name="Abad J.P."/>
            <person name="Abt D.N."/>
            <person name="Adryan B."/>
            <person name="Aguade M."/>
            <person name="Akashi H."/>
            <person name="Anderson W.W."/>
            <person name="Aquadro C.F."/>
            <person name="Ardell D.H."/>
            <person name="Arguello R."/>
            <person name="Artieri C.G."/>
            <person name="Barbash D.A."/>
            <person name="Barker D."/>
            <person name="Barsanti P."/>
            <person name="Batterham P."/>
            <person name="Batzoglou S."/>
            <person name="Begun D."/>
            <person name="Bhutkar A."/>
            <person name="Blanco E."/>
            <person name="Bosak S.A."/>
            <person name="Bradley R.K."/>
            <person name="Brand A.D."/>
            <person name="Brent M.R."/>
            <person name="Brooks A.N."/>
            <person name="Brown R.H."/>
            <person name="Butlin R.K."/>
            <person name="Caggese C."/>
            <person name="Calvi B.R."/>
            <person name="Bernardo de Carvalho A."/>
            <person name="Caspi A."/>
            <person name="Castrezana S."/>
            <person name="Celniker S.E."/>
            <person name="Chang J.L."/>
            <person name="Chapple C."/>
            <person name="Chatterji S."/>
            <person name="Chinwalla A."/>
            <person name="Civetta A."/>
            <person name="Clifton S.W."/>
            <person name="Comeron J.M."/>
            <person name="Costello J.C."/>
            <person name="Coyne J.A."/>
            <person name="Daub J."/>
            <person name="David R.G."/>
            <person name="Delcher A.L."/>
            <person name="Delehaunty K."/>
            <person name="Do C.B."/>
            <person name="Ebling H."/>
            <person name="Edwards K."/>
            <person name="Eickbush T."/>
            <person name="Evans J.D."/>
            <person name="Filipski A."/>
            <person name="Findeiss S."/>
            <person name="Freyhult E."/>
            <person name="Fulton L."/>
            <person name="Fulton R."/>
            <person name="Garcia A.C."/>
            <person name="Gardiner A."/>
            <person name="Garfield D.A."/>
            <person name="Garvin B.E."/>
            <person name="Gibson G."/>
            <person name="Gilbert D."/>
            <person name="Gnerre S."/>
            <person name="Godfrey J."/>
            <person name="Good R."/>
            <person name="Gotea V."/>
            <person name="Gravely B."/>
            <person name="Greenberg A.J."/>
            <person name="Griffiths-Jones S."/>
            <person name="Gross S."/>
            <person name="Guigo R."/>
            <person name="Gustafson E.A."/>
            <person name="Haerty W."/>
            <person name="Hahn M.W."/>
            <person name="Halligan D.L."/>
            <person name="Halpern A.L."/>
            <person name="Halter G.M."/>
            <person name="Han M.V."/>
            <person name="Heger A."/>
            <person name="Hillier L."/>
            <person name="Hinrichs A.S."/>
            <person name="Holmes I."/>
            <person name="Hoskins R.A."/>
            <person name="Hubisz M.J."/>
            <person name="Hultmark D."/>
            <person name="Huntley M.A."/>
            <person name="Jaffe D.B."/>
            <person name="Jagadeeshan S."/>
            <person name="Jeck W.R."/>
            <person name="Johnson J."/>
            <person name="Jones C.D."/>
            <person name="Jordan W.C."/>
            <person name="Karpen G.H."/>
            <person name="Kataoka E."/>
            <person name="Keightley P.D."/>
            <person name="Kheradpour P."/>
            <person name="Kirkness E.F."/>
            <person name="Koerich L.B."/>
            <person name="Kristiansen K."/>
            <person name="Kudrna D."/>
            <person name="Kulathinal R.J."/>
            <person name="Kumar S."/>
            <person name="Kwok R."/>
            <person name="Lander E."/>
            <person name="Langley C.H."/>
            <person name="Lapoint R."/>
            <person name="Lazzaro B.P."/>
            <person name="Lee S.J."/>
            <person name="Levesque L."/>
            <person name="Li R."/>
            <person name="Lin C.F."/>
            <person name="Lin M.F."/>
            <person name="Lindblad-Toh K."/>
            <person name="Llopart A."/>
            <person name="Long M."/>
            <person name="Low L."/>
            <person name="Lozovsky E."/>
            <person name="Lu J."/>
            <person name="Luo M."/>
            <person name="Machado C.A."/>
            <person name="Makalowski W."/>
            <person name="Marzo M."/>
            <person name="Matsuda M."/>
            <person name="Matzkin L."/>
            <person name="McAllister B."/>
            <person name="McBride C.S."/>
            <person name="McKernan B."/>
            <person name="McKernan K."/>
            <person name="Mendez-Lago M."/>
            <person name="Minx P."/>
            <person name="Mollenhauer M.U."/>
            <person name="Montooth K."/>
            <person name="Mount S.M."/>
            <person name="Mu X."/>
            <person name="Myers E."/>
            <person name="Negre B."/>
            <person name="Newfeld S."/>
            <person name="Nielsen R."/>
            <person name="Noor M.A."/>
            <person name="O'Grady P."/>
            <person name="Pachter L."/>
            <person name="Papaceit M."/>
            <person name="Parisi M.J."/>
            <person name="Parisi M."/>
            <person name="Parts L."/>
            <person name="Pedersen J.S."/>
            <person name="Pesole G."/>
            <person name="Phillippy A.M."/>
            <person name="Ponting C.P."/>
            <person name="Pop M."/>
            <person name="Porcelli D."/>
            <person name="Powell J.R."/>
            <person name="Prohaska S."/>
            <person name="Pruitt K."/>
            <person name="Puig M."/>
            <person name="Quesneville H."/>
            <person name="Ram K.R."/>
            <person name="Rand D."/>
            <person name="Rasmussen M.D."/>
            <person name="Reed L.K."/>
            <person name="Reenan R."/>
            <person name="Reily A."/>
            <person name="Remington K.A."/>
            <person name="Rieger T.T."/>
            <person name="Ritchie M.G."/>
            <person name="Robin C."/>
            <person name="Rogers Y.H."/>
            <person name="Rohde C."/>
            <person name="Rozas J."/>
            <person name="Rubenfield M.J."/>
            <person name="Ruiz A."/>
            <person name="Russo S."/>
            <person name="Salzberg S.L."/>
            <person name="Sanchez-Gracia A."/>
            <person name="Saranga D.J."/>
            <person name="Sato H."/>
            <person name="Schaeffer S.W."/>
            <person name="Schatz M.C."/>
            <person name="Schlenke T."/>
            <person name="Schwartz R."/>
            <person name="Segarra C."/>
            <person name="Singh R.S."/>
            <person name="Sirot L."/>
            <person name="Sirota M."/>
            <person name="Sisneros N.B."/>
            <person name="Smith C.D."/>
            <person name="Smith T.F."/>
            <person name="Spieth J."/>
            <person name="Stage D.E."/>
            <person name="Stark A."/>
            <person name="Stephan W."/>
            <person name="Strausberg R.L."/>
            <person name="Strempel S."/>
            <person name="Sturgill D."/>
            <person name="Sutton G."/>
            <person name="Sutton G.G."/>
            <person name="Tao W."/>
            <person name="Teichmann S."/>
            <person name="Tobari Y.N."/>
            <person name="Tomimura Y."/>
            <person name="Tsolas J.M."/>
            <person name="Valente V.L."/>
            <person name="Venter E."/>
            <person name="Venter J.C."/>
            <person name="Vicario S."/>
            <person name="Vieira F.G."/>
            <person name="Vilella A.J."/>
            <person name="Villasante A."/>
            <person name="Walenz B."/>
            <person name="Wang J."/>
            <person name="Wasserman M."/>
            <person name="Watts T."/>
            <person name="Wilson D."/>
            <person name="Wilson R.K."/>
            <person name="Wing R.A."/>
            <person name="Wolfner M.F."/>
            <person name="Wong A."/>
            <person name="Wong G.K."/>
            <person name="Wu C.I."/>
            <person name="Wu G."/>
            <person name="Yamamoto D."/>
            <person name="Yang H.P."/>
            <person name="Yang S.P."/>
            <person name="Yorke J.A."/>
            <person name="Yoshida K."/>
            <person name="Zdobnov E."/>
            <person name="Zhang P."/>
            <person name="Zhang Y."/>
            <person name="Zimin A.V."/>
            <person name="Baldwin J."/>
            <person name="Abdouelleil A."/>
            <person name="Abdulkadir J."/>
            <person name="Abebe A."/>
            <person name="Abera B."/>
            <person name="Abreu J."/>
            <person name="Acer S.C."/>
            <person name="Aftuck L."/>
            <person name="Alexander A."/>
            <person name="An P."/>
            <person name="Anderson E."/>
            <person name="Anderson S."/>
            <person name="Arachi H."/>
            <person name="Azer M."/>
            <person name="Bachantsang P."/>
            <person name="Barry A."/>
            <person name="Bayul T."/>
            <person name="Berlin A."/>
            <person name="Bessette D."/>
            <person name="Bloom T."/>
            <person name="Blye J."/>
            <person name="Boguslavskiy L."/>
            <person name="Bonnet C."/>
            <person name="Boukhgalter B."/>
            <person name="Bourzgui I."/>
            <person name="Brown A."/>
            <person name="Cahill P."/>
            <person name="Channer S."/>
            <person name="Cheshatsang Y."/>
            <person name="Chuda L."/>
            <person name="Citroen M."/>
            <person name="Collymore A."/>
            <person name="Cooke P."/>
            <person name="Costello M."/>
            <person name="D'Aco K."/>
            <person name="Daza R."/>
            <person name="De Haan G."/>
            <person name="DeGray S."/>
            <person name="DeMaso C."/>
            <person name="Dhargay N."/>
            <person name="Dooley K."/>
            <person name="Dooley E."/>
            <person name="Doricent M."/>
            <person name="Dorje P."/>
            <person name="Dorjee K."/>
            <person name="Dupes A."/>
            <person name="Elong R."/>
            <person name="Falk J."/>
            <person name="Farina A."/>
            <person name="Faro S."/>
            <person name="Ferguson D."/>
            <person name="Fisher S."/>
            <person name="Foley C.D."/>
            <person name="Franke A."/>
            <person name="Friedrich D."/>
            <person name="Gadbois L."/>
            <person name="Gearin G."/>
            <person name="Gearin C.R."/>
            <person name="Giannoukos G."/>
            <person name="Goode T."/>
            <person name="Graham J."/>
            <person name="Grandbois E."/>
            <person name="Grewal S."/>
            <person name="Gyaltsen K."/>
            <person name="Hafez N."/>
            <person name="Hagos B."/>
            <person name="Hall J."/>
            <person name="Henson C."/>
            <person name="Hollinger A."/>
            <person name="Honan T."/>
            <person name="Huard M.D."/>
            <person name="Hughes L."/>
            <person name="Hurhula B."/>
            <person name="Husby M.E."/>
            <person name="Kamat A."/>
            <person name="Kanga B."/>
            <person name="Kashin S."/>
            <person name="Khazanovich D."/>
            <person name="Kisner P."/>
            <person name="Lance K."/>
            <person name="Lara M."/>
            <person name="Lee W."/>
            <person name="Lennon N."/>
            <person name="Letendre F."/>
            <person name="LeVine R."/>
            <person name="Lipovsky A."/>
            <person name="Liu X."/>
            <person name="Liu J."/>
            <person name="Liu S."/>
            <person name="Lokyitsang T."/>
            <person name="Lokyitsang Y."/>
            <person name="Lubonja R."/>
            <person name="Lui A."/>
            <person name="MacDonald P."/>
            <person name="Magnisalis V."/>
            <person name="Maru K."/>
            <person name="Matthews C."/>
            <person name="McCusker W."/>
            <person name="McDonough S."/>
            <person name="Mehta T."/>
            <person name="Meldrim J."/>
            <person name="Meneus L."/>
            <person name="Mihai O."/>
            <person name="Mihalev A."/>
            <person name="Mihova T."/>
            <person name="Mittelman R."/>
            <person name="Mlenga V."/>
            <person name="Montmayeur A."/>
            <person name="Mulrain L."/>
            <person name="Navidi A."/>
            <person name="Naylor J."/>
            <person name="Negash T."/>
            <person name="Nguyen T."/>
            <person name="Nguyen N."/>
            <person name="Nicol R."/>
            <person name="Norbu C."/>
            <person name="Norbu N."/>
            <person name="Novod N."/>
            <person name="O'Neill B."/>
            <person name="Osman S."/>
            <person name="Markiewicz E."/>
            <person name="Oyono O.L."/>
            <person name="Patti C."/>
            <person name="Phunkhang P."/>
            <person name="Pierre F."/>
            <person name="Priest M."/>
            <person name="Raghuraman S."/>
            <person name="Rege F."/>
            <person name="Reyes R."/>
            <person name="Rise C."/>
            <person name="Rogov P."/>
            <person name="Ross K."/>
            <person name="Ryan E."/>
            <person name="Settipalli S."/>
            <person name="Shea T."/>
            <person name="Sherpa N."/>
            <person name="Shi L."/>
            <person name="Shih D."/>
            <person name="Sparrow T."/>
            <person name="Spaulding J."/>
            <person name="Stalker J."/>
            <person name="Stange-Thomann N."/>
            <person name="Stavropoulos S."/>
            <person name="Stone C."/>
            <person name="Strader C."/>
            <person name="Tesfaye S."/>
            <person name="Thomson T."/>
            <person name="Thoulutsang Y."/>
            <person name="Thoulutsang D."/>
            <person name="Topham K."/>
            <person name="Topping I."/>
            <person name="Tsamla T."/>
            <person name="Vassiliev H."/>
            <person name="Vo A."/>
            <person name="Wangchuk T."/>
            <person name="Wangdi T."/>
            <person name="Weiand M."/>
            <person name="Wilkinson J."/>
            <person name="Wilson A."/>
            <person name="Yadav S."/>
            <person name="Young G."/>
            <person name="Yu Q."/>
            <person name="Zembek L."/>
            <person name="Zhong D."/>
            <person name="Zimmer A."/>
            <person name="Zwirko Z."/>
            <person name="Jaffe D.B."/>
            <person name="Alvarez P."/>
            <person name="Brockman W."/>
            <person name="Butler J."/>
            <person name="Chin C."/>
            <person name="Gnerre S."/>
            <person name="Grabherr M."/>
            <person name="Kleber M."/>
            <person name="Mauceli E."/>
            <person name="MacCallum I."/>
        </authorList>
    </citation>
    <scope>NUCLEOTIDE SEQUENCE [LARGE SCALE GENOMIC DNA]</scope>
    <source>
        <strain evidence="7">Tucson 15287-2541.00</strain>
    </source>
</reference>
<dbReference type="FunCoup" id="B4JWD0">
    <property type="interactions" value="5"/>
</dbReference>
<dbReference type="GeneID" id="6569038"/>
<dbReference type="SMART" id="SM00708">
    <property type="entry name" value="PhBP"/>
    <property type="match status" value="1"/>
</dbReference>
<dbReference type="PhylomeDB" id="B4JWD0"/>
<dbReference type="GO" id="GO:0005615">
    <property type="term" value="C:extracellular space"/>
    <property type="evidence" value="ECO:0007669"/>
    <property type="project" value="TreeGrafter"/>
</dbReference>
<name>B4JWD0_DROGR</name>
<dbReference type="SMR" id="B4JWD0"/>
<feature type="signal peptide" evidence="5">
    <location>
        <begin position="1"/>
        <end position="21"/>
    </location>
</feature>
<dbReference type="EMBL" id="CH916375">
    <property type="protein sequence ID" value="EDV98268.1"/>
    <property type="molecule type" value="Genomic_DNA"/>
</dbReference>
<dbReference type="Proteomes" id="UP000001070">
    <property type="component" value="Unassembled WGS sequence"/>
</dbReference>
<dbReference type="GO" id="GO:0007608">
    <property type="term" value="P:sensory perception of smell"/>
    <property type="evidence" value="ECO:0007669"/>
    <property type="project" value="TreeGrafter"/>
</dbReference>
<dbReference type="InterPro" id="IPR006170">
    <property type="entry name" value="PBP/GOBP"/>
</dbReference>
<keyword evidence="7" id="KW-1185">Reference proteome</keyword>
<dbReference type="eggNOG" id="ENOG502T81Y">
    <property type="taxonomic scope" value="Eukaryota"/>
</dbReference>
<sequence>MKVQIFVTIFVLCSFSELVLSQSAADLAAYQGLQKACIKELNIPDAEAAQITDGKSVSNGSEGYKCYHSCLYKKLGLVTADGKPNNDAVIKYTQARYSKVPADKVKSQLTSCFGSTAKSANSCEFIGNFEQCVSKAL</sequence>
<dbReference type="HOGENOM" id="CLU_107288_3_1_1"/>
<accession>B4JWD0</accession>
<organism evidence="7">
    <name type="scientific">Drosophila grimshawi</name>
    <name type="common">Hawaiian fruit fly</name>
    <name type="synonym">Idiomyia grimshawi</name>
    <dbReference type="NCBI Taxonomy" id="7222"/>
    <lineage>
        <taxon>Eukaryota</taxon>
        <taxon>Metazoa</taxon>
        <taxon>Ecdysozoa</taxon>
        <taxon>Arthropoda</taxon>
        <taxon>Hexapoda</taxon>
        <taxon>Insecta</taxon>
        <taxon>Pterygota</taxon>
        <taxon>Neoptera</taxon>
        <taxon>Endopterygota</taxon>
        <taxon>Diptera</taxon>
        <taxon>Brachycera</taxon>
        <taxon>Muscomorpha</taxon>
        <taxon>Ephydroidea</taxon>
        <taxon>Drosophilidae</taxon>
        <taxon>Drosophila</taxon>
        <taxon>Hawaiian Drosophila</taxon>
    </lineage>
</organism>
<dbReference type="AlphaFoldDB" id="B4JWD0"/>
<dbReference type="PANTHER" id="PTHR11857:SF43">
    <property type="entry name" value="GEO07291P1-RELATED"/>
    <property type="match status" value="1"/>
</dbReference>
<evidence type="ECO:0000256" key="1">
    <source>
        <dbReference type="ARBA" id="ARBA00004613"/>
    </source>
</evidence>
<dbReference type="KEGG" id="dgr:6569038"/>
<evidence type="ECO:0000256" key="5">
    <source>
        <dbReference type="SAM" id="SignalP"/>
    </source>
</evidence>
<dbReference type="OMA" id="CYHSCLY"/>
<evidence type="ECO:0000313" key="7">
    <source>
        <dbReference type="Proteomes" id="UP000001070"/>
    </source>
</evidence>
<keyword evidence="4 5" id="KW-0732">Signal</keyword>
<dbReference type="SUPFAM" id="SSF47565">
    <property type="entry name" value="Insect pheromone/odorant-binding proteins"/>
    <property type="match status" value="1"/>
</dbReference>
<evidence type="ECO:0000256" key="2">
    <source>
        <dbReference type="ARBA" id="ARBA00008098"/>
    </source>
</evidence>
<evidence type="ECO:0000313" key="6">
    <source>
        <dbReference type="EMBL" id="EDV98268.1"/>
    </source>
</evidence>
<keyword evidence="3" id="KW-0964">Secreted</keyword>
<dbReference type="Gene3D" id="1.10.238.20">
    <property type="entry name" value="Pheromone/general odorant binding protein domain"/>
    <property type="match status" value="1"/>
</dbReference>
<dbReference type="CDD" id="cd23992">
    <property type="entry name" value="PBP_GOBP"/>
    <property type="match status" value="1"/>
</dbReference>
<comment type="similarity">
    <text evidence="2">Belongs to the PBP/GOBP family.</text>
</comment>
<dbReference type="InParanoid" id="B4JWD0"/>
<dbReference type="InterPro" id="IPR036728">
    <property type="entry name" value="PBP_GOBP_sf"/>
</dbReference>
<gene>
    <name evidence="6" type="primary">Dgri\GH22762</name>
    <name evidence="6" type="ORF">Dgri_GH22762</name>
    <name evidence="6" type="ORF">GH22762</name>
</gene>
<proteinExistence type="inferred from homology"/>
<evidence type="ECO:0000256" key="4">
    <source>
        <dbReference type="ARBA" id="ARBA00022729"/>
    </source>
</evidence>
<protein>
    <submittedName>
        <fullName evidence="6">GH22762</fullName>
    </submittedName>
</protein>
<dbReference type="Pfam" id="PF01395">
    <property type="entry name" value="PBP_GOBP"/>
    <property type="match status" value="1"/>
</dbReference>
<dbReference type="GO" id="GO:0005549">
    <property type="term" value="F:odorant binding"/>
    <property type="evidence" value="ECO:0007669"/>
    <property type="project" value="InterPro"/>
</dbReference>
<evidence type="ECO:0000256" key="3">
    <source>
        <dbReference type="ARBA" id="ARBA00022525"/>
    </source>
</evidence>
<dbReference type="OrthoDB" id="7665616at2759"/>
<dbReference type="PANTHER" id="PTHR11857">
    <property type="entry name" value="ODORANT BINDING PROTEIN-RELATED"/>
    <property type="match status" value="1"/>
</dbReference>
<dbReference type="CTD" id="37265"/>
<comment type="subcellular location">
    <subcellularLocation>
        <location evidence="1">Secreted</location>
    </subcellularLocation>
</comment>